<accession>A1RYN0</accession>
<dbReference type="KEGG" id="tpe:Tpen_0909"/>
<evidence type="ECO:0000256" key="1">
    <source>
        <dbReference type="SAM" id="Phobius"/>
    </source>
</evidence>
<reference evidence="3" key="1">
    <citation type="journal article" date="2008" name="J. Bacteriol.">
        <title>Genome sequence of Thermofilum pendens reveals an exceptional loss of biosynthetic pathways without genome reduction.</title>
        <authorList>
            <person name="Anderson I."/>
            <person name="Rodriguez J."/>
            <person name="Susanti D."/>
            <person name="Porat I."/>
            <person name="Reich C."/>
            <person name="Ulrich L.E."/>
            <person name="Elkins J.G."/>
            <person name="Mavromatis K."/>
            <person name="Lykidis A."/>
            <person name="Kim E."/>
            <person name="Thompson L.S."/>
            <person name="Nolan M."/>
            <person name="Land M."/>
            <person name="Copeland A."/>
            <person name="Lapidus A."/>
            <person name="Lucas S."/>
            <person name="Detter C."/>
            <person name="Zhulin I.B."/>
            <person name="Olsen G.J."/>
            <person name="Whitman W."/>
            <person name="Mukhopadhyay B."/>
            <person name="Bristow J."/>
            <person name="Kyrpides N."/>
        </authorList>
    </citation>
    <scope>NUCLEOTIDE SEQUENCE [LARGE SCALE GENOMIC DNA]</scope>
    <source>
        <strain evidence="3">DSM 2475 / Hrk 5</strain>
    </source>
</reference>
<keyword evidence="3" id="KW-1185">Reference proteome</keyword>
<gene>
    <name evidence="2" type="ordered locus">Tpen_0909</name>
</gene>
<feature type="transmembrane region" description="Helical" evidence="1">
    <location>
        <begin position="122"/>
        <end position="151"/>
    </location>
</feature>
<dbReference type="InterPro" id="IPR052348">
    <property type="entry name" value="Metallopeptidase_M50B"/>
</dbReference>
<feature type="transmembrane region" description="Helical" evidence="1">
    <location>
        <begin position="76"/>
        <end position="102"/>
    </location>
</feature>
<dbReference type="HOGENOM" id="CLU_099718_0_0_2"/>
<dbReference type="eggNOG" id="arCOG00614">
    <property type="taxonomic scope" value="Archaea"/>
</dbReference>
<feature type="transmembrane region" description="Helical" evidence="1">
    <location>
        <begin position="37"/>
        <end position="55"/>
    </location>
</feature>
<feature type="transmembrane region" description="Helical" evidence="1">
    <location>
        <begin position="12"/>
        <end position="31"/>
    </location>
</feature>
<dbReference type="PANTHER" id="PTHR35864">
    <property type="entry name" value="ZINC METALLOPROTEASE MJ0611-RELATED"/>
    <property type="match status" value="1"/>
</dbReference>
<name>A1RYN0_THEPD</name>
<keyword evidence="1" id="KW-0812">Transmembrane</keyword>
<dbReference type="STRING" id="368408.Tpen_0909"/>
<dbReference type="Proteomes" id="UP000000641">
    <property type="component" value="Chromosome"/>
</dbReference>
<organism evidence="2 3">
    <name type="scientific">Thermofilum pendens (strain DSM 2475 / Hrk 5)</name>
    <dbReference type="NCBI Taxonomy" id="368408"/>
    <lineage>
        <taxon>Archaea</taxon>
        <taxon>Thermoproteota</taxon>
        <taxon>Thermoprotei</taxon>
        <taxon>Thermofilales</taxon>
        <taxon>Thermofilaceae</taxon>
        <taxon>Thermofilum</taxon>
    </lineage>
</organism>
<dbReference type="EnsemblBacteria" id="ABL78310">
    <property type="protein sequence ID" value="ABL78310"/>
    <property type="gene ID" value="Tpen_0909"/>
</dbReference>
<dbReference type="OrthoDB" id="86131at2157"/>
<dbReference type="RefSeq" id="WP_011752575.1">
    <property type="nucleotide sequence ID" value="NC_008698.1"/>
</dbReference>
<protein>
    <submittedName>
        <fullName evidence="2">Peptidase M50</fullName>
    </submittedName>
</protein>
<dbReference type="GeneID" id="4602122"/>
<dbReference type="AlphaFoldDB" id="A1RYN0"/>
<evidence type="ECO:0000313" key="3">
    <source>
        <dbReference type="Proteomes" id="UP000000641"/>
    </source>
</evidence>
<sequence length="184" mass="19980">MRSYPLFYRGELLELLLSTIAVFLVFAAPYLPRLTLAGALVLFALAFLAYVPHELAHKFIAQYYGYPAKYSIVKELFLLTLVTAIPGIPLKLIAPGTVYIYAPLIDKRRNGIISAAGPATNIVLGLVALWSGGSLASSVASLSGWIALFNLVPFGPLDGKKIAEWNLAVWLALLAPALWLTFFA</sequence>
<keyword evidence="1" id="KW-0472">Membrane</keyword>
<keyword evidence="1" id="KW-1133">Transmembrane helix</keyword>
<dbReference type="EMBL" id="CP000505">
    <property type="protein sequence ID" value="ABL78310.1"/>
    <property type="molecule type" value="Genomic_DNA"/>
</dbReference>
<evidence type="ECO:0000313" key="2">
    <source>
        <dbReference type="EMBL" id="ABL78310.1"/>
    </source>
</evidence>
<feature type="transmembrane region" description="Helical" evidence="1">
    <location>
        <begin position="163"/>
        <end position="182"/>
    </location>
</feature>
<dbReference type="PANTHER" id="PTHR35864:SF1">
    <property type="entry name" value="ZINC METALLOPROTEASE YWHC-RELATED"/>
    <property type="match status" value="1"/>
</dbReference>
<proteinExistence type="predicted"/>